<dbReference type="EMBL" id="JAQQAL010000009">
    <property type="protein sequence ID" value="MDC7225768.1"/>
    <property type="molecule type" value="Genomic_DNA"/>
</dbReference>
<reference evidence="1 2" key="1">
    <citation type="submission" date="2022-12" db="EMBL/GenBank/DDBJ databases">
        <title>Metagenome assembled genome from gulf of manar.</title>
        <authorList>
            <person name="Kohli P."/>
            <person name="Pk S."/>
            <person name="Venkata Ramana C."/>
            <person name="Sasikala C."/>
        </authorList>
    </citation>
    <scope>NUCLEOTIDE SEQUENCE [LARGE SCALE GENOMIC DNA]</scope>
    <source>
        <strain evidence="1">JB008</strain>
    </source>
</reference>
<dbReference type="Pfam" id="PF22263">
    <property type="entry name" value="DUF6951"/>
    <property type="match status" value="1"/>
</dbReference>
<name>A0AAJ1MHY4_9SPIO</name>
<protein>
    <submittedName>
        <fullName evidence="1">Uncharacterized protein</fullName>
    </submittedName>
</protein>
<dbReference type="AlphaFoldDB" id="A0AAJ1MHY4"/>
<accession>A0AAJ1MHY4</accession>
<comment type="caution">
    <text evidence="1">The sequence shown here is derived from an EMBL/GenBank/DDBJ whole genome shotgun (WGS) entry which is preliminary data.</text>
</comment>
<dbReference type="InterPro" id="IPR054227">
    <property type="entry name" value="DUF6951"/>
</dbReference>
<evidence type="ECO:0000313" key="1">
    <source>
        <dbReference type="EMBL" id="MDC7225768.1"/>
    </source>
</evidence>
<sequence length="107" mass="11182">MIEVKVNPGVCGLKSVIKANSTDGMNSNVTIDSECPAVMKLAEKITTVDAMQEVFAPFGTSSVFTESNGILTHATCPLPTAILKAVEASCSLALPVDVIIEISKVDN</sequence>
<proteinExistence type="predicted"/>
<dbReference type="Proteomes" id="UP001221217">
    <property type="component" value="Unassembled WGS sequence"/>
</dbReference>
<organism evidence="1 2">
    <name type="scientific">Candidatus Thalassospirochaeta sargassi</name>
    <dbReference type="NCBI Taxonomy" id="3119039"/>
    <lineage>
        <taxon>Bacteria</taxon>
        <taxon>Pseudomonadati</taxon>
        <taxon>Spirochaetota</taxon>
        <taxon>Spirochaetia</taxon>
        <taxon>Spirochaetales</taxon>
        <taxon>Spirochaetaceae</taxon>
        <taxon>Candidatus Thalassospirochaeta</taxon>
    </lineage>
</organism>
<gene>
    <name evidence="1" type="ORF">PQJ61_03265</name>
</gene>
<evidence type="ECO:0000313" key="2">
    <source>
        <dbReference type="Proteomes" id="UP001221217"/>
    </source>
</evidence>